<feature type="domain" description="RecA family profile 2" evidence="11">
    <location>
        <begin position="266"/>
        <end position="330"/>
    </location>
</feature>
<dbReference type="InterPro" id="IPR010995">
    <property type="entry name" value="DNA_repair_Rad51/TF_NusA_a-hlx"/>
</dbReference>
<protein>
    <submittedName>
        <fullName evidence="12">Meiotic recombination protein dmc1</fullName>
    </submittedName>
</protein>
<keyword evidence="8" id="KW-0131">Cell cycle</keyword>
<evidence type="ECO:0000256" key="5">
    <source>
        <dbReference type="ARBA" id="ARBA00023125"/>
    </source>
</evidence>
<dbReference type="Proteomes" id="UP001147733">
    <property type="component" value="Unassembled WGS sequence"/>
</dbReference>
<evidence type="ECO:0000259" key="11">
    <source>
        <dbReference type="PROSITE" id="PS50163"/>
    </source>
</evidence>
<evidence type="ECO:0000256" key="1">
    <source>
        <dbReference type="ARBA" id="ARBA00004123"/>
    </source>
</evidence>
<dbReference type="RefSeq" id="XP_056500904.1">
    <property type="nucleotide sequence ID" value="XM_056644090.1"/>
</dbReference>
<dbReference type="OrthoDB" id="10251254at2759"/>
<evidence type="ECO:0000256" key="7">
    <source>
        <dbReference type="ARBA" id="ARBA00023254"/>
    </source>
</evidence>
<dbReference type="GO" id="GO:0000730">
    <property type="term" value="P:DNA recombinase assembly"/>
    <property type="evidence" value="ECO:0007669"/>
    <property type="project" value="TreeGrafter"/>
</dbReference>
<keyword evidence="4 9" id="KW-0067">ATP-binding</keyword>
<dbReference type="InterPro" id="IPR027417">
    <property type="entry name" value="P-loop_NTPase"/>
</dbReference>
<dbReference type="InterPro" id="IPR013632">
    <property type="entry name" value="Rad51_C"/>
</dbReference>
<evidence type="ECO:0000256" key="2">
    <source>
        <dbReference type="ARBA" id="ARBA00008897"/>
    </source>
</evidence>
<dbReference type="PIRSF" id="PIRSF005856">
    <property type="entry name" value="Rad51"/>
    <property type="match status" value="1"/>
</dbReference>
<dbReference type="GO" id="GO:0000709">
    <property type="term" value="P:meiotic joint molecule formation"/>
    <property type="evidence" value="ECO:0007669"/>
    <property type="project" value="UniProtKB-ARBA"/>
</dbReference>
<evidence type="ECO:0000313" key="13">
    <source>
        <dbReference type="Proteomes" id="UP001147733"/>
    </source>
</evidence>
<comment type="caution">
    <text evidence="12">The sequence shown here is derived from an EMBL/GenBank/DDBJ whole genome shotgun (WGS) entry which is preliminary data.</text>
</comment>
<dbReference type="Gene3D" id="1.10.150.20">
    <property type="entry name" value="5' to 3' exonuclease, C-terminal subdomain"/>
    <property type="match status" value="1"/>
</dbReference>
<dbReference type="Pfam" id="PF08423">
    <property type="entry name" value="Rad51"/>
    <property type="match status" value="1"/>
</dbReference>
<dbReference type="GO" id="GO:0000150">
    <property type="term" value="F:DNA strand exchange activity"/>
    <property type="evidence" value="ECO:0007669"/>
    <property type="project" value="InterPro"/>
</dbReference>
<dbReference type="InterPro" id="IPR020588">
    <property type="entry name" value="RecA_ATP-bd"/>
</dbReference>
<reference evidence="12" key="1">
    <citation type="submission" date="2022-11" db="EMBL/GenBank/DDBJ databases">
        <authorList>
            <person name="Petersen C."/>
        </authorList>
    </citation>
    <scope>NUCLEOTIDE SEQUENCE</scope>
    <source>
        <strain evidence="12">IBT 23319</strain>
    </source>
</reference>
<keyword evidence="6" id="KW-0539">Nucleus</keyword>
<dbReference type="Gene3D" id="3.40.50.300">
    <property type="entry name" value="P-loop containing nucleotide triphosphate hydrolases"/>
    <property type="match status" value="1"/>
</dbReference>
<keyword evidence="5" id="KW-0238">DNA-binding</keyword>
<dbReference type="PANTHER" id="PTHR22942">
    <property type="entry name" value="RECA/RAD51/RADA DNA STRAND-PAIRING FAMILY MEMBER"/>
    <property type="match status" value="1"/>
</dbReference>
<dbReference type="GO" id="GO:0005524">
    <property type="term" value="F:ATP binding"/>
    <property type="evidence" value="ECO:0007669"/>
    <property type="project" value="UniProtKB-KW"/>
</dbReference>
<dbReference type="GO" id="GO:0140664">
    <property type="term" value="F:ATP-dependent DNA damage sensor activity"/>
    <property type="evidence" value="ECO:0007669"/>
    <property type="project" value="InterPro"/>
</dbReference>
<name>A0A9W9P0Q9_PENCI</name>
<dbReference type="GO" id="GO:0000794">
    <property type="term" value="C:condensed nuclear chromosome"/>
    <property type="evidence" value="ECO:0007669"/>
    <property type="project" value="TreeGrafter"/>
</dbReference>
<evidence type="ECO:0000256" key="6">
    <source>
        <dbReference type="ARBA" id="ARBA00023242"/>
    </source>
</evidence>
<dbReference type="PROSITE" id="PS50163">
    <property type="entry name" value="RECA_3"/>
    <property type="match status" value="1"/>
</dbReference>
<keyword evidence="7" id="KW-0469">Meiosis</keyword>
<accession>A0A9W9P0Q9</accession>
<dbReference type="GO" id="GO:0003697">
    <property type="term" value="F:single-stranded DNA binding"/>
    <property type="evidence" value="ECO:0007669"/>
    <property type="project" value="TreeGrafter"/>
</dbReference>
<proteinExistence type="inferred from homology"/>
<dbReference type="NCBIfam" id="TIGR02238">
    <property type="entry name" value="recomb_DMC1"/>
    <property type="match status" value="1"/>
</dbReference>
<evidence type="ECO:0000259" key="10">
    <source>
        <dbReference type="PROSITE" id="PS50162"/>
    </source>
</evidence>
<reference evidence="12" key="2">
    <citation type="journal article" date="2023" name="IMA Fungus">
        <title>Comparative genomic study of the Penicillium genus elucidates a diverse pangenome and 15 lateral gene transfer events.</title>
        <authorList>
            <person name="Petersen C."/>
            <person name="Sorensen T."/>
            <person name="Nielsen M.R."/>
            <person name="Sondergaard T.E."/>
            <person name="Sorensen J.L."/>
            <person name="Fitzpatrick D.A."/>
            <person name="Frisvad J.C."/>
            <person name="Nielsen K.L."/>
        </authorList>
    </citation>
    <scope>NUCLEOTIDE SEQUENCE</scope>
    <source>
        <strain evidence="12">IBT 23319</strain>
    </source>
</reference>
<keyword evidence="3 9" id="KW-0547">Nucleotide-binding</keyword>
<comment type="subcellular location">
    <subcellularLocation>
        <location evidence="1">Nucleus</location>
    </subcellularLocation>
</comment>
<evidence type="ECO:0000256" key="4">
    <source>
        <dbReference type="ARBA" id="ARBA00022840"/>
    </source>
</evidence>
<evidence type="ECO:0000256" key="3">
    <source>
        <dbReference type="ARBA" id="ARBA00022741"/>
    </source>
</evidence>
<dbReference type="PANTHER" id="PTHR22942:SF30">
    <property type="entry name" value="MEIOTIC RECOMBINATION PROTEIN DMC1_LIM15 HOMOLOG"/>
    <property type="match status" value="1"/>
</dbReference>
<dbReference type="InterPro" id="IPR011940">
    <property type="entry name" value="Dmc1"/>
</dbReference>
<dbReference type="SUPFAM" id="SSF47794">
    <property type="entry name" value="Rad51 N-terminal domain-like"/>
    <property type="match status" value="1"/>
</dbReference>
<comment type="similarity">
    <text evidence="2">Belongs to the RecA family. DMC1 subfamily.</text>
</comment>
<dbReference type="GO" id="GO:0070192">
    <property type="term" value="P:chromosome organization involved in meiotic cell cycle"/>
    <property type="evidence" value="ECO:0007669"/>
    <property type="project" value="TreeGrafter"/>
</dbReference>
<dbReference type="FunFam" id="3.40.50.300:FF:000239">
    <property type="entry name" value="Meiotic recombination protein DMC1"/>
    <property type="match status" value="1"/>
</dbReference>
<dbReference type="GO" id="GO:0042148">
    <property type="term" value="P:DNA strand invasion"/>
    <property type="evidence" value="ECO:0007669"/>
    <property type="project" value="TreeGrafter"/>
</dbReference>
<evidence type="ECO:0000256" key="8">
    <source>
        <dbReference type="ARBA" id="ARBA00023306"/>
    </source>
</evidence>
<dbReference type="GO" id="GO:0006312">
    <property type="term" value="P:mitotic recombination"/>
    <property type="evidence" value="ECO:0007669"/>
    <property type="project" value="TreeGrafter"/>
</dbReference>
<dbReference type="SMART" id="SM00382">
    <property type="entry name" value="AAA"/>
    <property type="match status" value="1"/>
</dbReference>
<dbReference type="EMBL" id="JAPQKT010000004">
    <property type="protein sequence ID" value="KAJ5233404.1"/>
    <property type="molecule type" value="Genomic_DNA"/>
</dbReference>
<gene>
    <name evidence="12" type="ORF">N7469_005170</name>
</gene>
<dbReference type="InterPro" id="IPR016467">
    <property type="entry name" value="DNA_recomb/repair_RecA-like"/>
</dbReference>
<dbReference type="PROSITE" id="PS50162">
    <property type="entry name" value="RECA_2"/>
    <property type="match status" value="1"/>
</dbReference>
<evidence type="ECO:0000313" key="12">
    <source>
        <dbReference type="EMBL" id="KAJ5233404.1"/>
    </source>
</evidence>
<evidence type="ECO:0000256" key="9">
    <source>
        <dbReference type="RuleBase" id="RU003422"/>
    </source>
</evidence>
<organism evidence="12 13">
    <name type="scientific">Penicillium citrinum</name>
    <dbReference type="NCBI Taxonomy" id="5077"/>
    <lineage>
        <taxon>Eukaryota</taxon>
        <taxon>Fungi</taxon>
        <taxon>Dikarya</taxon>
        <taxon>Ascomycota</taxon>
        <taxon>Pezizomycotina</taxon>
        <taxon>Eurotiomycetes</taxon>
        <taxon>Eurotiomycetidae</taxon>
        <taxon>Eurotiales</taxon>
        <taxon>Aspergillaceae</taxon>
        <taxon>Penicillium</taxon>
    </lineage>
</organism>
<dbReference type="GO" id="GO:0003690">
    <property type="term" value="F:double-stranded DNA binding"/>
    <property type="evidence" value="ECO:0007669"/>
    <property type="project" value="TreeGrafter"/>
</dbReference>
<dbReference type="Pfam" id="PF14520">
    <property type="entry name" value="HHH_5"/>
    <property type="match status" value="1"/>
</dbReference>
<feature type="domain" description="RecA family profile 1" evidence="10">
    <location>
        <begin position="94"/>
        <end position="259"/>
    </location>
</feature>
<dbReference type="SUPFAM" id="SSF52540">
    <property type="entry name" value="P-loop containing nucleoside triphosphate hydrolases"/>
    <property type="match status" value="1"/>
</dbReference>
<dbReference type="InterPro" id="IPR003593">
    <property type="entry name" value="AAA+_ATPase"/>
</dbReference>
<dbReference type="AlphaFoldDB" id="A0A9W9P0Q9"/>
<dbReference type="InterPro" id="IPR020587">
    <property type="entry name" value="RecA_monomer-monomer_interface"/>
</dbReference>
<dbReference type="NCBIfam" id="NF003301">
    <property type="entry name" value="PRK04301.1"/>
    <property type="match status" value="1"/>
</dbReference>
<sequence length="331" mass="36193">MAGSISDDEFNDENFIVDIDSIQAHGIGAADITKLKANGFYTVTSVHGATRKTLLKIKGFSEVKVEKVKEAIQKCLPSASGFITAMELFHQRKKVVRISTGSKQFDSILGGGFQSMSISEVFGEFRCGKTQLSHTMSVIAQLPRNLGGADGKVAYIDTEGTFRPERIGQIAERFGVDAETAQENIAYARALNSEHQLELLNTLSCEFSSGQFRLLIIDSIMNCFRVDYCGRGELAERQQKLNQFLMKLAHMAEEQTNQVQSDPGASALFAGADGRKPVGGHVLAHASTTRVLLRKGRGEERVAKIQDSPDCPEREATYIITNGGINDPDKL</sequence>
<dbReference type="FunFam" id="1.10.150.20:FF:000172">
    <property type="entry name" value="Meiotic recombination protein (Dmc1), putative (AFU_orthologue AFUA_7G02200)"/>
    <property type="match status" value="1"/>
</dbReference>
<keyword evidence="13" id="KW-1185">Reference proteome</keyword>
<dbReference type="GeneID" id="81383257"/>